<comment type="caution">
    <text evidence="8">The sequence shown here is derived from an EMBL/GenBank/DDBJ whole genome shotgun (WGS) entry which is preliminary data.</text>
</comment>
<dbReference type="CDD" id="cd00067">
    <property type="entry name" value="GAL4"/>
    <property type="match status" value="1"/>
</dbReference>
<dbReference type="STRING" id="86049.A0A1C1C9D2"/>
<dbReference type="SMART" id="SM00066">
    <property type="entry name" value="GAL4"/>
    <property type="match status" value="1"/>
</dbReference>
<dbReference type="eggNOG" id="ENOG502SPEG">
    <property type="taxonomic scope" value="Eukaryota"/>
</dbReference>
<evidence type="ECO:0000256" key="2">
    <source>
        <dbReference type="ARBA" id="ARBA00022833"/>
    </source>
</evidence>
<dbReference type="PROSITE" id="PS00463">
    <property type="entry name" value="ZN2_CY6_FUNGAL_1"/>
    <property type="match status" value="1"/>
</dbReference>
<proteinExistence type="predicted"/>
<name>A0A1C1C9D2_9EURO</name>
<sequence length="540" mass="61212">MSSGAAAIRPRKGRLGSRIKSNGGCLTCKIRKVKCGEEQPACLRCSSTGRKCDGYVNAINSREQPPAASASPTLADVGCIASYAHATRLEVQAFEFFMNDVLPGFSRIVDQHFWHQVIPQLSQSDKIIWDAVNALSCLIRHPQISWRWLLPGPKTSTLADDNHRLAVKWYSKSLHGLQKRMSHGSVSPGVLMVTCLLYISIECLQDNLDGAMVLYYRALALNNMLAEKGAGNYSTTATRDVGSVEGTVQSLLRHMSISKELPASLRKVNSHINMTFDSLSEIREEGYLLLDEVHEFLEHIDGIRIRMPKAWRPTPDLIEWWEKVRNRIRFLETAIQEVIKRQTRAISECPDEDELYSTLMLSFNHFYAVVSSSVSMYQTTLDEFMAQFRSIIAYARRVVAIQRRRSRRPVFVFETRILPALYYVATKCRHPLIRREAISLLENEAPRMEYIAKAEGMAVVAKRIVGIEEACGSEEGVFRAECPPHKADLLPAEDHRVYWERLTELVDATSGEPVHFLEYGIWRREGDGGVWTPTEHIVKM</sequence>
<keyword evidence="4" id="KW-0238">DNA-binding</keyword>
<gene>
    <name evidence="8" type="ORF">CLCR_05752</name>
</gene>
<keyword evidence="5" id="KW-0804">Transcription</keyword>
<evidence type="ECO:0000313" key="9">
    <source>
        <dbReference type="Proteomes" id="UP000094526"/>
    </source>
</evidence>
<dbReference type="InterPro" id="IPR021858">
    <property type="entry name" value="Fun_TF"/>
</dbReference>
<accession>A0A1C1C9D2</accession>
<reference evidence="9" key="1">
    <citation type="submission" date="2015-07" db="EMBL/GenBank/DDBJ databases">
        <authorList>
            <person name="Teixeira M.M."/>
            <person name="Souza R.C."/>
            <person name="Almeida L.G."/>
            <person name="Vicente V.A."/>
            <person name="de Hoog S."/>
            <person name="Bocca A.L."/>
            <person name="de Almeida S.R."/>
            <person name="Vasconcelos A.T."/>
            <person name="Felipe M.S."/>
        </authorList>
    </citation>
    <scope>NUCLEOTIDE SEQUENCE [LARGE SCALE GENOMIC DNA]</scope>
    <source>
        <strain evidence="9">KSF</strain>
    </source>
</reference>
<evidence type="ECO:0000256" key="5">
    <source>
        <dbReference type="ARBA" id="ARBA00023163"/>
    </source>
</evidence>
<dbReference type="VEuPathDB" id="FungiDB:G647_07787"/>
<evidence type="ECO:0000256" key="6">
    <source>
        <dbReference type="ARBA" id="ARBA00023242"/>
    </source>
</evidence>
<dbReference type="GO" id="GO:0008270">
    <property type="term" value="F:zinc ion binding"/>
    <property type="evidence" value="ECO:0007669"/>
    <property type="project" value="InterPro"/>
</dbReference>
<keyword evidence="9" id="KW-1185">Reference proteome</keyword>
<dbReference type="InterPro" id="IPR036864">
    <property type="entry name" value="Zn2-C6_fun-type_DNA-bd_sf"/>
</dbReference>
<dbReference type="InterPro" id="IPR001138">
    <property type="entry name" value="Zn2Cys6_DnaBD"/>
</dbReference>
<dbReference type="GO" id="GO:0003677">
    <property type="term" value="F:DNA binding"/>
    <property type="evidence" value="ECO:0007669"/>
    <property type="project" value="UniProtKB-KW"/>
</dbReference>
<dbReference type="AlphaFoldDB" id="A0A1C1C9D2"/>
<dbReference type="Gene3D" id="4.10.240.10">
    <property type="entry name" value="Zn(2)-C6 fungal-type DNA-binding domain"/>
    <property type="match status" value="1"/>
</dbReference>
<feature type="domain" description="Zn(2)-C6 fungal-type" evidence="7">
    <location>
        <begin position="24"/>
        <end position="52"/>
    </location>
</feature>
<dbReference type="PANTHER" id="PTHR36206">
    <property type="entry name" value="ASPERCRYPTIN BIOSYNTHESIS CLUSTER-SPECIFIC TRANSCRIPTION REGULATOR ATNN-RELATED"/>
    <property type="match status" value="1"/>
</dbReference>
<dbReference type="Pfam" id="PF11951">
    <property type="entry name" value="Fungal_trans_2"/>
    <property type="match status" value="1"/>
</dbReference>
<dbReference type="Proteomes" id="UP000094526">
    <property type="component" value="Unassembled WGS sequence"/>
</dbReference>
<dbReference type="PANTHER" id="PTHR36206:SF14">
    <property type="entry name" value="ZN(2)-C6 FUNGAL-TYPE DOMAIN-CONTAINING PROTEIN-RELATED"/>
    <property type="match status" value="1"/>
</dbReference>
<dbReference type="InterPro" id="IPR052360">
    <property type="entry name" value="Transcr_Regulatory_Proteins"/>
</dbReference>
<dbReference type="GO" id="GO:0000981">
    <property type="term" value="F:DNA-binding transcription factor activity, RNA polymerase II-specific"/>
    <property type="evidence" value="ECO:0007669"/>
    <property type="project" value="InterPro"/>
</dbReference>
<keyword evidence="1" id="KW-0479">Metal-binding</keyword>
<dbReference type="Pfam" id="PF00172">
    <property type="entry name" value="Zn_clus"/>
    <property type="match status" value="1"/>
</dbReference>
<keyword evidence="2" id="KW-0862">Zinc</keyword>
<dbReference type="PROSITE" id="PS50048">
    <property type="entry name" value="ZN2_CY6_FUNGAL_2"/>
    <property type="match status" value="1"/>
</dbReference>
<evidence type="ECO:0000256" key="3">
    <source>
        <dbReference type="ARBA" id="ARBA00023015"/>
    </source>
</evidence>
<dbReference type="VEuPathDB" id="FungiDB:CLCR_05752"/>
<keyword evidence="6" id="KW-0539">Nucleus</keyword>
<dbReference type="SUPFAM" id="SSF57701">
    <property type="entry name" value="Zn2/Cys6 DNA-binding domain"/>
    <property type="match status" value="1"/>
</dbReference>
<evidence type="ECO:0000259" key="7">
    <source>
        <dbReference type="PROSITE" id="PS50048"/>
    </source>
</evidence>
<evidence type="ECO:0000313" key="8">
    <source>
        <dbReference type="EMBL" id="OCT45120.1"/>
    </source>
</evidence>
<organism evidence="8 9">
    <name type="scientific">Cladophialophora carrionii</name>
    <dbReference type="NCBI Taxonomy" id="86049"/>
    <lineage>
        <taxon>Eukaryota</taxon>
        <taxon>Fungi</taxon>
        <taxon>Dikarya</taxon>
        <taxon>Ascomycota</taxon>
        <taxon>Pezizomycotina</taxon>
        <taxon>Eurotiomycetes</taxon>
        <taxon>Chaetothyriomycetidae</taxon>
        <taxon>Chaetothyriales</taxon>
        <taxon>Herpotrichiellaceae</taxon>
        <taxon>Cladophialophora</taxon>
    </lineage>
</organism>
<evidence type="ECO:0000256" key="4">
    <source>
        <dbReference type="ARBA" id="ARBA00023125"/>
    </source>
</evidence>
<dbReference type="EMBL" id="LGRB01000020">
    <property type="protein sequence ID" value="OCT45120.1"/>
    <property type="molecule type" value="Genomic_DNA"/>
</dbReference>
<keyword evidence="3" id="KW-0805">Transcription regulation</keyword>
<dbReference type="OrthoDB" id="2593732at2759"/>
<protein>
    <recommendedName>
        <fullName evidence="7">Zn(2)-C6 fungal-type domain-containing protein</fullName>
    </recommendedName>
</protein>
<evidence type="ECO:0000256" key="1">
    <source>
        <dbReference type="ARBA" id="ARBA00022723"/>
    </source>
</evidence>